<evidence type="ECO:0000313" key="1">
    <source>
        <dbReference type="EMBL" id="KAK3034120.1"/>
    </source>
</evidence>
<sequence>MHELLRMLDEHNPLARVFRMARDMFKDVDYVPVRIRLTGTRQRDGRQYNLPTASEVAALIVGDGRQSCRNRDLIAKERGVGLRRITELHPSFMAMHSLIRKKGEFPGSPVRRLVGCIMLIHLLERIFLRMLLNIVKGPECDDDIKTVNGVVHATYNAACQAMGLLGGDDEWHQDIRETAIWQTGHEVCELFVSMLLHCGVTDPLEL</sequence>
<dbReference type="PANTHER" id="PTHR45786:SF74">
    <property type="entry name" value="ATP-DEPENDENT DNA HELICASE"/>
    <property type="match status" value="1"/>
</dbReference>
<evidence type="ECO:0000313" key="2">
    <source>
        <dbReference type="Proteomes" id="UP001188597"/>
    </source>
</evidence>
<keyword evidence="2" id="KW-1185">Reference proteome</keyword>
<dbReference type="PANTHER" id="PTHR45786">
    <property type="entry name" value="DNA BINDING PROTEIN-LIKE"/>
    <property type="match status" value="1"/>
</dbReference>
<name>A0AA88X194_9ASTE</name>
<dbReference type="Proteomes" id="UP001188597">
    <property type="component" value="Unassembled WGS sequence"/>
</dbReference>
<comment type="caution">
    <text evidence="1">The sequence shown here is derived from an EMBL/GenBank/DDBJ whole genome shotgun (WGS) entry which is preliminary data.</text>
</comment>
<gene>
    <name evidence="1" type="ORF">RJ639_034472</name>
</gene>
<accession>A0AA88X194</accession>
<organism evidence="1 2">
    <name type="scientific">Escallonia herrerae</name>
    <dbReference type="NCBI Taxonomy" id="1293975"/>
    <lineage>
        <taxon>Eukaryota</taxon>
        <taxon>Viridiplantae</taxon>
        <taxon>Streptophyta</taxon>
        <taxon>Embryophyta</taxon>
        <taxon>Tracheophyta</taxon>
        <taxon>Spermatophyta</taxon>
        <taxon>Magnoliopsida</taxon>
        <taxon>eudicotyledons</taxon>
        <taxon>Gunneridae</taxon>
        <taxon>Pentapetalae</taxon>
        <taxon>asterids</taxon>
        <taxon>campanulids</taxon>
        <taxon>Escalloniales</taxon>
        <taxon>Escalloniaceae</taxon>
        <taxon>Escallonia</taxon>
    </lineage>
</organism>
<reference evidence="1" key="1">
    <citation type="submission" date="2022-12" db="EMBL/GenBank/DDBJ databases">
        <title>Draft genome assemblies for two species of Escallonia (Escalloniales).</title>
        <authorList>
            <person name="Chanderbali A."/>
            <person name="Dervinis C."/>
            <person name="Anghel I."/>
            <person name="Soltis D."/>
            <person name="Soltis P."/>
            <person name="Zapata F."/>
        </authorList>
    </citation>
    <scope>NUCLEOTIDE SEQUENCE</scope>
    <source>
        <strain evidence="1">UCBG64.0493</strain>
        <tissue evidence="1">Leaf</tissue>
    </source>
</reference>
<dbReference type="AlphaFoldDB" id="A0AA88X194"/>
<dbReference type="EMBL" id="JAVXUP010000211">
    <property type="protein sequence ID" value="KAK3034120.1"/>
    <property type="molecule type" value="Genomic_DNA"/>
</dbReference>
<proteinExistence type="predicted"/>
<protein>
    <submittedName>
        <fullName evidence="1">Uncharacterized protein</fullName>
    </submittedName>
</protein>